<proteinExistence type="predicted"/>
<name>Q6LFT5_PHOPR</name>
<reference evidence="2" key="1">
    <citation type="journal article" date="2005" name="Science">
        <title>Life at depth: Photobacterium profundum genome sequence and expression analysis.</title>
        <authorList>
            <person name="Vezzi A."/>
            <person name="Campanaro S."/>
            <person name="D'Angelo M."/>
            <person name="Simonato F."/>
            <person name="Vitulo N."/>
            <person name="Lauro F.M."/>
            <person name="Cestaro A."/>
            <person name="Malacrida G."/>
            <person name="Simionati B."/>
            <person name="Cannata N."/>
            <person name="Romualdi C."/>
            <person name="Bartlett D.H."/>
            <person name="Valle G."/>
        </authorList>
    </citation>
    <scope>NUCLEOTIDE SEQUENCE [LARGE SCALE GENOMIC DNA]</scope>
    <source>
        <strain evidence="2">ATCC BAA-1253 / SS9</strain>
    </source>
</reference>
<keyword evidence="2" id="KW-1185">Reference proteome</keyword>
<dbReference type="AlphaFoldDB" id="Q6LFT5"/>
<organism evidence="1 2">
    <name type="scientific">Photobacterium profundum (strain SS9)</name>
    <dbReference type="NCBI Taxonomy" id="298386"/>
    <lineage>
        <taxon>Bacteria</taxon>
        <taxon>Pseudomonadati</taxon>
        <taxon>Pseudomonadota</taxon>
        <taxon>Gammaproteobacteria</taxon>
        <taxon>Vibrionales</taxon>
        <taxon>Vibrionaceae</taxon>
        <taxon>Photobacterium</taxon>
    </lineage>
</organism>
<evidence type="ECO:0000313" key="1">
    <source>
        <dbReference type="EMBL" id="CAG23845.1"/>
    </source>
</evidence>
<gene>
    <name evidence="1" type="ordered locus">PBPRB2000</name>
</gene>
<dbReference type="KEGG" id="ppr:PBPRB2000"/>
<sequence>MNIIIPSIMNPEVYLYRQDKCYTSVTIEGILFSTARLVLLYSPLIFRKSPFFNKIRHKTSSKKSCFIPINVKLAAKNEHEKLRKNSKCSYVSMNMITREARKEEKQRRVKKMLNISNKKMIFSIKPLN</sequence>
<dbReference type="HOGENOM" id="CLU_1957516_0_0_6"/>
<dbReference type="STRING" id="298386.PBPRB2000"/>
<dbReference type="Proteomes" id="UP000000593">
    <property type="component" value="Chromosome 2"/>
</dbReference>
<accession>Q6LFT5</accession>
<dbReference type="EMBL" id="CR378681">
    <property type="protein sequence ID" value="CAG23845.1"/>
    <property type="molecule type" value="Genomic_DNA"/>
</dbReference>
<protein>
    <submittedName>
        <fullName evidence="1">Uncharacterized protein</fullName>
    </submittedName>
</protein>
<evidence type="ECO:0000313" key="2">
    <source>
        <dbReference type="Proteomes" id="UP000000593"/>
    </source>
</evidence>